<name>A0ABP9CIJ5_9FLAO</name>
<dbReference type="InterPro" id="IPR013320">
    <property type="entry name" value="ConA-like_dom_sf"/>
</dbReference>
<sequence>MNFINKFKTETYKLLYILTLSVVVFSCETDDTQTVTTFNKLVMADEFDTDGSPNSGLWTNWIGTAFNNELQYYTDRPENIKVEDGMLHITARKENFNGSQYTSARIETKGLFAQRYGRFEARIKLPWGKGFWPAFWLLGNNIDEVTWPFCGEIDIMENRGQEPTIVHGSVHGPGYSASKAITKTYDLQNDRLDTDFHVYGIEWGENYINYYIDDVLYNQITPDDLPTTPLPEEACDELTAQECFSLNRTWNQWVFDQPFYIIINLAVGGDFPGSPNAETIFPQTMLVDYVRVYTK</sequence>
<feature type="domain" description="GH16" evidence="2">
    <location>
        <begin position="10"/>
        <end position="295"/>
    </location>
</feature>
<reference evidence="4" key="1">
    <citation type="journal article" date="2019" name="Int. J. Syst. Evol. Microbiol.">
        <title>The Global Catalogue of Microorganisms (GCM) 10K type strain sequencing project: providing services to taxonomists for standard genome sequencing and annotation.</title>
        <authorList>
            <consortium name="The Broad Institute Genomics Platform"/>
            <consortium name="The Broad Institute Genome Sequencing Center for Infectious Disease"/>
            <person name="Wu L."/>
            <person name="Ma J."/>
        </authorList>
    </citation>
    <scope>NUCLEOTIDE SEQUENCE [LARGE SCALE GENOMIC DNA]</scope>
    <source>
        <strain evidence="4">JCM 18325</strain>
    </source>
</reference>
<comment type="similarity">
    <text evidence="1">Belongs to the glycosyl hydrolase 16 family.</text>
</comment>
<dbReference type="Pfam" id="PF00722">
    <property type="entry name" value="Glyco_hydro_16"/>
    <property type="match status" value="1"/>
</dbReference>
<evidence type="ECO:0000259" key="2">
    <source>
        <dbReference type="PROSITE" id="PS51762"/>
    </source>
</evidence>
<evidence type="ECO:0000256" key="1">
    <source>
        <dbReference type="ARBA" id="ARBA00006865"/>
    </source>
</evidence>
<dbReference type="GO" id="GO:0016787">
    <property type="term" value="F:hydrolase activity"/>
    <property type="evidence" value="ECO:0007669"/>
    <property type="project" value="UniProtKB-KW"/>
</dbReference>
<evidence type="ECO:0000313" key="4">
    <source>
        <dbReference type="Proteomes" id="UP001501433"/>
    </source>
</evidence>
<dbReference type="RefSeq" id="WP_345276599.1">
    <property type="nucleotide sequence ID" value="NZ_BAABJW010000002.1"/>
</dbReference>
<dbReference type="SUPFAM" id="SSF49899">
    <property type="entry name" value="Concanavalin A-like lectins/glucanases"/>
    <property type="match status" value="1"/>
</dbReference>
<dbReference type="PROSITE" id="PS51762">
    <property type="entry name" value="GH16_2"/>
    <property type="match status" value="1"/>
</dbReference>
<accession>A0ABP9CIJ5</accession>
<dbReference type="CDD" id="cd08023">
    <property type="entry name" value="GH16_laminarinase_like"/>
    <property type="match status" value="1"/>
</dbReference>
<evidence type="ECO:0000313" key="3">
    <source>
        <dbReference type="EMBL" id="GAA4811012.1"/>
    </source>
</evidence>
<protein>
    <submittedName>
        <fullName evidence="3">Glycoside hydrolase family 16 protein</fullName>
    </submittedName>
</protein>
<dbReference type="PANTHER" id="PTHR10963">
    <property type="entry name" value="GLYCOSYL HYDROLASE-RELATED"/>
    <property type="match status" value="1"/>
</dbReference>
<organism evidence="3 4">
    <name type="scientific">Litoribaculum gwangyangense</name>
    <dbReference type="NCBI Taxonomy" id="1130722"/>
    <lineage>
        <taxon>Bacteria</taxon>
        <taxon>Pseudomonadati</taxon>
        <taxon>Bacteroidota</taxon>
        <taxon>Flavobacteriia</taxon>
        <taxon>Flavobacteriales</taxon>
        <taxon>Flavobacteriaceae</taxon>
        <taxon>Litoribaculum</taxon>
    </lineage>
</organism>
<keyword evidence="4" id="KW-1185">Reference proteome</keyword>
<proteinExistence type="inferred from homology"/>
<dbReference type="InterPro" id="IPR050546">
    <property type="entry name" value="Glycosyl_Hydrlase_16"/>
</dbReference>
<dbReference type="InterPro" id="IPR000757">
    <property type="entry name" value="Beta-glucanase-like"/>
</dbReference>
<dbReference type="Gene3D" id="2.60.120.200">
    <property type="match status" value="1"/>
</dbReference>
<dbReference type="PROSITE" id="PS51257">
    <property type="entry name" value="PROKAR_LIPOPROTEIN"/>
    <property type="match status" value="1"/>
</dbReference>
<keyword evidence="3" id="KW-0378">Hydrolase</keyword>
<dbReference type="PANTHER" id="PTHR10963:SF55">
    <property type="entry name" value="GLYCOSIDE HYDROLASE FAMILY 16 PROTEIN"/>
    <property type="match status" value="1"/>
</dbReference>
<dbReference type="Proteomes" id="UP001501433">
    <property type="component" value="Unassembled WGS sequence"/>
</dbReference>
<gene>
    <name evidence="3" type="ORF">GCM10023330_17760</name>
</gene>
<comment type="caution">
    <text evidence="3">The sequence shown here is derived from an EMBL/GenBank/DDBJ whole genome shotgun (WGS) entry which is preliminary data.</text>
</comment>
<dbReference type="EMBL" id="BAABJW010000002">
    <property type="protein sequence ID" value="GAA4811012.1"/>
    <property type="molecule type" value="Genomic_DNA"/>
</dbReference>